<gene>
    <name evidence="2" type="ORF">CTAM01_00890</name>
</gene>
<keyword evidence="3" id="KW-1185">Reference proteome</keyword>
<reference evidence="2 3" key="1">
    <citation type="submission" date="2016-10" db="EMBL/GenBank/DDBJ databases">
        <title>The genome sequence of Colletotrichum fioriniae PJ7.</title>
        <authorList>
            <person name="Baroncelli R."/>
        </authorList>
    </citation>
    <scope>NUCLEOTIDE SEQUENCE [LARGE SCALE GENOMIC DNA]</scope>
    <source>
        <strain evidence="2 3">Tom-12</strain>
    </source>
</reference>
<name>A0ABQ9RSG6_9PEZI</name>
<proteinExistence type="predicted"/>
<dbReference type="EMBL" id="MLFU01000002">
    <property type="protein sequence ID" value="KAK1511960.1"/>
    <property type="molecule type" value="Genomic_DNA"/>
</dbReference>
<sequence>MVQRRDGPGTGRGRRSGSASKQVRAGKGHARGRGRENTRCKICKVTEDQDKDQGTTEKATKRALYFALFSLSWPQTPSVSTPHRPSSTSFESPILILLSPIPRPEPCLHFFFCDRIVRSKFRVLVILVGSSRNQNPYTTPLGTNSKRKFQTPRDPWERQDKGFVRVRFGSAVWRWRGRESQNQNSTLARKVVMEVRKVFPSKRAQPLKKKHTHTYTHRNLSSACFGPCLCGLYDQEKVIVSLITHL</sequence>
<protein>
    <submittedName>
        <fullName evidence="2">Uncharacterized protein</fullName>
    </submittedName>
</protein>
<feature type="region of interest" description="Disordered" evidence="1">
    <location>
        <begin position="1"/>
        <end position="35"/>
    </location>
</feature>
<dbReference type="RefSeq" id="XP_060388398.1">
    <property type="nucleotide sequence ID" value="XM_060516936.1"/>
</dbReference>
<accession>A0ABQ9RSG6</accession>
<evidence type="ECO:0000313" key="3">
    <source>
        <dbReference type="Proteomes" id="UP001227543"/>
    </source>
</evidence>
<organism evidence="2 3">
    <name type="scientific">Colletotrichum tamarilloi</name>
    <dbReference type="NCBI Taxonomy" id="1209934"/>
    <lineage>
        <taxon>Eukaryota</taxon>
        <taxon>Fungi</taxon>
        <taxon>Dikarya</taxon>
        <taxon>Ascomycota</taxon>
        <taxon>Pezizomycotina</taxon>
        <taxon>Sordariomycetes</taxon>
        <taxon>Hypocreomycetidae</taxon>
        <taxon>Glomerellales</taxon>
        <taxon>Glomerellaceae</taxon>
        <taxon>Colletotrichum</taxon>
        <taxon>Colletotrichum acutatum species complex</taxon>
    </lineage>
</organism>
<dbReference type="Proteomes" id="UP001227543">
    <property type="component" value="Unassembled WGS sequence"/>
</dbReference>
<evidence type="ECO:0000313" key="2">
    <source>
        <dbReference type="EMBL" id="KAK1511960.1"/>
    </source>
</evidence>
<comment type="caution">
    <text evidence="2">The sequence shown here is derived from an EMBL/GenBank/DDBJ whole genome shotgun (WGS) entry which is preliminary data.</text>
</comment>
<dbReference type="GeneID" id="85401174"/>
<evidence type="ECO:0000256" key="1">
    <source>
        <dbReference type="SAM" id="MobiDB-lite"/>
    </source>
</evidence>